<evidence type="ECO:0000256" key="2">
    <source>
        <dbReference type="SAM" id="MobiDB-lite"/>
    </source>
</evidence>
<evidence type="ECO:0000313" key="5">
    <source>
        <dbReference type="Proteomes" id="UP000472276"/>
    </source>
</evidence>
<reference evidence="4" key="2">
    <citation type="submission" date="2025-09" db="UniProtKB">
        <authorList>
            <consortium name="Ensembl"/>
        </authorList>
    </citation>
    <scope>IDENTIFICATION</scope>
</reference>
<dbReference type="GeneID" id="116325682"/>
<feature type="compositionally biased region" description="Polar residues" evidence="2">
    <location>
        <begin position="158"/>
        <end position="171"/>
    </location>
</feature>
<organism evidence="4 5">
    <name type="scientific">Oreochromis aureus</name>
    <name type="common">Israeli tilapia</name>
    <name type="synonym">Chromis aureus</name>
    <dbReference type="NCBI Taxonomy" id="47969"/>
    <lineage>
        <taxon>Eukaryota</taxon>
        <taxon>Metazoa</taxon>
        <taxon>Chordata</taxon>
        <taxon>Craniata</taxon>
        <taxon>Vertebrata</taxon>
        <taxon>Euteleostomi</taxon>
        <taxon>Actinopterygii</taxon>
        <taxon>Neopterygii</taxon>
        <taxon>Teleostei</taxon>
        <taxon>Neoteleostei</taxon>
        <taxon>Acanthomorphata</taxon>
        <taxon>Ovalentaria</taxon>
        <taxon>Cichlomorphae</taxon>
        <taxon>Cichliformes</taxon>
        <taxon>Cichlidae</taxon>
        <taxon>African cichlids</taxon>
        <taxon>Pseudocrenilabrinae</taxon>
        <taxon>Oreochromini</taxon>
        <taxon>Oreochromis</taxon>
    </lineage>
</organism>
<name>A0A668RPP2_OREAU</name>
<feature type="compositionally biased region" description="Basic and acidic residues" evidence="2">
    <location>
        <begin position="342"/>
        <end position="356"/>
    </location>
</feature>
<feature type="compositionally biased region" description="Basic residues" evidence="2">
    <location>
        <begin position="319"/>
        <end position="328"/>
    </location>
</feature>
<keyword evidence="1" id="KW-0072">Autophagy</keyword>
<dbReference type="PANTHER" id="PTHR45971:SF2">
    <property type="entry name" value="PROTEIN ASSOCIATED WITH UVRAG AS AUTOPHAGY ENHANCER"/>
    <property type="match status" value="1"/>
</dbReference>
<protein>
    <recommendedName>
        <fullName evidence="3">Rubicon Homology domain-containing protein</fullName>
    </recommendedName>
</protein>
<dbReference type="InterPro" id="IPR048569">
    <property type="entry name" value="RUBC_PIKBD"/>
</dbReference>
<dbReference type="OMA" id="QCQKPIS"/>
<dbReference type="Proteomes" id="UP000472276">
    <property type="component" value="Unassembled WGS sequence"/>
</dbReference>
<evidence type="ECO:0000313" key="4">
    <source>
        <dbReference type="Ensembl" id="ENSOABP00000001734.2"/>
    </source>
</evidence>
<dbReference type="GO" id="GO:0061910">
    <property type="term" value="P:autophagosome-endosome fusion"/>
    <property type="evidence" value="ECO:0007669"/>
    <property type="project" value="TreeGrafter"/>
</dbReference>
<dbReference type="GO" id="GO:0061909">
    <property type="term" value="P:autophagosome-lysosome fusion"/>
    <property type="evidence" value="ECO:0007669"/>
    <property type="project" value="TreeGrafter"/>
</dbReference>
<gene>
    <name evidence="4" type="primary">rubcnl</name>
</gene>
<evidence type="ECO:0000256" key="1">
    <source>
        <dbReference type="ARBA" id="ARBA00023006"/>
    </source>
</evidence>
<dbReference type="RefSeq" id="XP_039455459.1">
    <property type="nucleotide sequence ID" value="XM_039599525.1"/>
</dbReference>
<dbReference type="InterPro" id="IPR052428">
    <property type="entry name" value="Autophagy_HostDef_Reg"/>
</dbReference>
<feature type="region of interest" description="Disordered" evidence="2">
    <location>
        <begin position="30"/>
        <end position="54"/>
    </location>
</feature>
<dbReference type="Ensembl" id="ENSOABT00000001797.2">
    <property type="protein sequence ID" value="ENSOABP00000001734.2"/>
    <property type="gene ID" value="ENSOABG00000001112.2"/>
</dbReference>
<feature type="region of interest" description="Disordered" evidence="2">
    <location>
        <begin position="309"/>
        <end position="378"/>
    </location>
</feature>
<reference evidence="4" key="1">
    <citation type="submission" date="2025-08" db="UniProtKB">
        <authorList>
            <consortium name="Ensembl"/>
        </authorList>
    </citation>
    <scope>IDENTIFICATION</scope>
</reference>
<dbReference type="AlphaFoldDB" id="A0A668RPP2"/>
<keyword evidence="5" id="KW-1185">Reference proteome</keyword>
<feature type="compositionally biased region" description="Polar residues" evidence="2">
    <location>
        <begin position="309"/>
        <end position="318"/>
    </location>
</feature>
<sequence length="729" mass="83098">MGSHSTMSSSLYSSRYVSWYVDIAESKTHAMASTETDRTEANASSSHHHQQPKVNCLKDFKSFLDSKSDRLSHSSEGLDDECKKGNIVLTDTDIQSKEELSLLDPEDKKFHLPRSSPVISRRSRPISWHGGVNDTSNPSSDPPSPVFGSPSLGPHEWLTSTSGEDLESKPSSYQSSFAVEIAKKQNSTSISSNLKRLLTPSLHLPYSGQQGLAEEHKRRTQSSCIPNNTPGCATSIQQSKERSCSDIPASTAEIYKTSCELEKENAHFIVVDMVLEMLENAKWTLSLDQWRSTMDTNCLMYKERHKISAQESSPQKQTFRLHRHKVKYSRVDPRRERYKRRHLDEDMKMSHRETHSCVEQQTQDKEEEEAGKDEPKHQMKTLSVLSTDSGFEDCGVDHTLTQRESLKNAEQLAQQLVLDFKKSWLPSNELQRGRQSLRSSLQELPGTENVAVSSGSLTEEIRQRTRMRGTLSWAPPRFQIIFTVQPTHRRSEVVASQHFLCAGCGTEVEPRYIKKLRYCEYLGRYFCDCCHSGSEAVIPGRVLSCWDFGRYPVSDFSKQLLDSVWHQPLFDLTCVGKNLYSKVKELDRFREVQDQLLGIKKLLKACRLSESVLAELEHLPAHLKEQPNLFSMDDLQKVKKGQLLPQAKAVLQSAITHVENCELCLARGFICEFCREKDIIFPFQTDICKRCPECKACFHKKCFVVKKCPKCARIQSRKDRRNVSMKSDT</sequence>
<dbReference type="GO" id="GO:0097352">
    <property type="term" value="P:autophagosome maturation"/>
    <property type="evidence" value="ECO:0007669"/>
    <property type="project" value="TreeGrafter"/>
</dbReference>
<dbReference type="KEGG" id="oau:116325682"/>
<evidence type="ECO:0000259" key="3">
    <source>
        <dbReference type="SMART" id="SM01175"/>
    </source>
</evidence>
<dbReference type="GO" id="GO:1901981">
    <property type="term" value="F:phosphatidylinositol phosphate binding"/>
    <property type="evidence" value="ECO:0007669"/>
    <property type="project" value="TreeGrafter"/>
</dbReference>
<dbReference type="Pfam" id="PF21054">
    <property type="entry name" value="RUBC_PIKBD"/>
    <property type="match status" value="1"/>
</dbReference>
<dbReference type="CTD" id="80183"/>
<dbReference type="SMART" id="SM01175">
    <property type="entry name" value="DUF4206"/>
    <property type="match status" value="1"/>
</dbReference>
<feature type="domain" description="Rubicon Homology" evidence="3">
    <location>
        <begin position="517"/>
        <end position="718"/>
    </location>
</feature>
<dbReference type="PANTHER" id="PTHR45971">
    <property type="entry name" value="PHOX (PX) DOMAIN-CONTAINING PROTEIN"/>
    <property type="match status" value="1"/>
</dbReference>
<proteinExistence type="predicted"/>
<accession>A0A668RPP2</accession>
<dbReference type="RefSeq" id="XP_039455460.1">
    <property type="nucleotide sequence ID" value="XM_039599526.1"/>
</dbReference>
<dbReference type="Pfam" id="PF13901">
    <property type="entry name" value="RH_dom"/>
    <property type="match status" value="1"/>
</dbReference>
<dbReference type="InterPro" id="IPR025258">
    <property type="entry name" value="RH_dom"/>
</dbReference>
<dbReference type="GO" id="GO:0000421">
    <property type="term" value="C:autophagosome membrane"/>
    <property type="evidence" value="ECO:0007669"/>
    <property type="project" value="TreeGrafter"/>
</dbReference>
<feature type="region of interest" description="Disordered" evidence="2">
    <location>
        <begin position="111"/>
        <end position="171"/>
    </location>
</feature>